<protein>
    <submittedName>
        <fullName evidence="8">Aminotransferase</fullName>
    </submittedName>
</protein>
<dbReference type="InterPro" id="IPR015421">
    <property type="entry name" value="PyrdxlP-dep_Trfase_major"/>
</dbReference>
<keyword evidence="9" id="KW-1185">Reference proteome</keyword>
<dbReference type="PANTHER" id="PTHR42790">
    <property type="entry name" value="AMINOTRANSFERASE"/>
    <property type="match status" value="1"/>
</dbReference>
<dbReference type="SUPFAM" id="SSF53383">
    <property type="entry name" value="PLP-dependent transferases"/>
    <property type="match status" value="1"/>
</dbReference>
<organism evidence="8 9">
    <name type="scientific">Arthrobacter glacialis</name>
    <dbReference type="NCBI Taxonomy" id="1664"/>
    <lineage>
        <taxon>Bacteria</taxon>
        <taxon>Bacillati</taxon>
        <taxon>Actinomycetota</taxon>
        <taxon>Actinomycetes</taxon>
        <taxon>Micrococcales</taxon>
        <taxon>Micrococcaceae</taxon>
        <taxon>Arthrobacter</taxon>
    </lineage>
</organism>
<dbReference type="PANTHER" id="PTHR42790:SF19">
    <property type="entry name" value="KYNURENINE_ALPHA-AMINOADIPATE AMINOTRANSFERASE, MITOCHONDRIAL"/>
    <property type="match status" value="1"/>
</dbReference>
<evidence type="ECO:0000256" key="1">
    <source>
        <dbReference type="ARBA" id="ARBA00001933"/>
    </source>
</evidence>
<dbReference type="EMBL" id="PPXC01000001">
    <property type="protein sequence ID" value="POH75302.1"/>
    <property type="molecule type" value="Genomic_DNA"/>
</dbReference>
<comment type="similarity">
    <text evidence="2">Belongs to the class-I pyridoxal-phosphate-dependent aminotransferase family.</text>
</comment>
<dbReference type="Gene3D" id="3.40.640.10">
    <property type="entry name" value="Type I PLP-dependent aspartate aminotransferase-like (Major domain)"/>
    <property type="match status" value="1"/>
</dbReference>
<comment type="subunit">
    <text evidence="3">Homodimer.</text>
</comment>
<comment type="caution">
    <text evidence="8">The sequence shown here is derived from an EMBL/GenBank/DDBJ whole genome shotgun (WGS) entry which is preliminary data.</text>
</comment>
<feature type="domain" description="Aminotransferase class I/classII large" evidence="7">
    <location>
        <begin position="38"/>
        <end position="397"/>
    </location>
</feature>
<dbReference type="CDD" id="cd00609">
    <property type="entry name" value="AAT_like"/>
    <property type="match status" value="1"/>
</dbReference>
<evidence type="ECO:0000313" key="8">
    <source>
        <dbReference type="EMBL" id="POH75302.1"/>
    </source>
</evidence>
<evidence type="ECO:0000256" key="3">
    <source>
        <dbReference type="ARBA" id="ARBA00011738"/>
    </source>
</evidence>
<evidence type="ECO:0000256" key="5">
    <source>
        <dbReference type="ARBA" id="ARBA00022679"/>
    </source>
</evidence>
<dbReference type="GO" id="GO:0008483">
    <property type="term" value="F:transaminase activity"/>
    <property type="evidence" value="ECO:0007669"/>
    <property type="project" value="UniProtKB-KW"/>
</dbReference>
<dbReference type="GO" id="GO:0030170">
    <property type="term" value="F:pyridoxal phosphate binding"/>
    <property type="evidence" value="ECO:0007669"/>
    <property type="project" value="InterPro"/>
</dbReference>
<dbReference type="InterPro" id="IPR015422">
    <property type="entry name" value="PyrdxlP-dep_Trfase_small"/>
</dbReference>
<dbReference type="Pfam" id="PF00155">
    <property type="entry name" value="Aminotran_1_2"/>
    <property type="match status" value="1"/>
</dbReference>
<keyword evidence="4 8" id="KW-0032">Aminotransferase</keyword>
<dbReference type="Proteomes" id="UP000237061">
    <property type="component" value="Unassembled WGS sequence"/>
</dbReference>
<evidence type="ECO:0000256" key="2">
    <source>
        <dbReference type="ARBA" id="ARBA00007441"/>
    </source>
</evidence>
<dbReference type="Gene3D" id="3.90.1150.10">
    <property type="entry name" value="Aspartate Aminotransferase, domain 1"/>
    <property type="match status" value="1"/>
</dbReference>
<dbReference type="GO" id="GO:1901605">
    <property type="term" value="P:alpha-amino acid metabolic process"/>
    <property type="evidence" value="ECO:0007669"/>
    <property type="project" value="TreeGrafter"/>
</dbReference>
<accession>A0A2S4A255</accession>
<comment type="cofactor">
    <cofactor evidence="1">
        <name>pyridoxal 5'-phosphate</name>
        <dbReference type="ChEBI" id="CHEBI:597326"/>
    </cofactor>
</comment>
<dbReference type="InterPro" id="IPR050859">
    <property type="entry name" value="Class-I_PLP-dep_aminotransf"/>
</dbReference>
<dbReference type="InterPro" id="IPR015424">
    <property type="entry name" value="PyrdxlP-dep_Trfase"/>
</dbReference>
<dbReference type="OrthoDB" id="199743at2"/>
<evidence type="ECO:0000256" key="4">
    <source>
        <dbReference type="ARBA" id="ARBA00022576"/>
    </source>
</evidence>
<sequence length="405" mass="43622">MTEIATASLHTHRFADRADGYHPSPVREVFEVSMQPNMISLAGGNPDLTGLPIGQIADMAHTVISEHGLDALQYGSGAGTPELQALITQIMAVEGITAQPENVQVTSGSQMGLELITKLFCNPGDVILAEGPTYVGALGTFEGLQADIVQVAMDDKGLVPELLSTTIDSLKAAGKTIKFLYTIPNFNNPAGTTLAVERRQQIVDICRSENVAIVEDNPYGLLSFDGSYTAALHTLDPENVIYLGSFSKIFSPGLRVGWVLAPEEVRRRLQLAAEATTICPSVLSQMLVESYITGFDWRQHVREACLVYAKRCDAVMTALAEFMPAGTTWTKPSGGFFTWITLPEGISTDALLQPAIASGVVFVPGSAFFAHPAGENQLRVAFSFETEESLREGVRRLGAAMKTLR</sequence>
<dbReference type="FunFam" id="3.40.640.10:FF:000053">
    <property type="entry name" value="Aminotransferase, class I"/>
    <property type="match status" value="1"/>
</dbReference>
<name>A0A2S4A255_ARTGL</name>
<dbReference type="InterPro" id="IPR004839">
    <property type="entry name" value="Aminotransferase_I/II_large"/>
</dbReference>
<evidence type="ECO:0000259" key="7">
    <source>
        <dbReference type="Pfam" id="PF00155"/>
    </source>
</evidence>
<evidence type="ECO:0000313" key="9">
    <source>
        <dbReference type="Proteomes" id="UP000237061"/>
    </source>
</evidence>
<proteinExistence type="inferred from homology"/>
<keyword evidence="6" id="KW-0663">Pyridoxal phosphate</keyword>
<evidence type="ECO:0000256" key="6">
    <source>
        <dbReference type="ARBA" id="ARBA00022898"/>
    </source>
</evidence>
<dbReference type="AlphaFoldDB" id="A0A2S4A255"/>
<gene>
    <name evidence="8" type="ORF">CVS27_01480</name>
</gene>
<dbReference type="RefSeq" id="WP_103463958.1">
    <property type="nucleotide sequence ID" value="NZ_PPXB01000001.1"/>
</dbReference>
<reference evidence="8 9" key="1">
    <citation type="submission" date="2018-01" db="EMBL/GenBank/DDBJ databases">
        <title>Arthrobacter sp. nov., from glaciers in China.</title>
        <authorList>
            <person name="Liu Q."/>
            <person name="Xin Y.-H."/>
        </authorList>
    </citation>
    <scope>NUCLEOTIDE SEQUENCE [LARGE SCALE GENOMIC DNA]</scope>
    <source>
        <strain evidence="8 9">HLT2-12-2</strain>
    </source>
</reference>
<keyword evidence="5 8" id="KW-0808">Transferase</keyword>